<gene>
    <name evidence="1" type="ORF">P689_119175</name>
</gene>
<dbReference type="HOGENOM" id="CLU_3059690_0_0_6"/>
<organism evidence="1 2">
    <name type="scientific">Candidatus Riesia pediculischaeffi PTSU</name>
    <dbReference type="NCBI Taxonomy" id="1401651"/>
    <lineage>
        <taxon>Bacteria</taxon>
        <taxon>Pseudomonadati</taxon>
        <taxon>Pseudomonadota</taxon>
        <taxon>Gammaproteobacteria</taxon>
        <taxon>Enterobacterales</taxon>
        <taxon>Enterobacteriaceae</taxon>
        <taxon>Candidatus Riesia</taxon>
    </lineage>
</organism>
<sequence>MLIIFFYKVDIENKRQCNLYKDISKDLEYFNISSFRENLVSSYTLRLLMSIGD</sequence>
<name>A0A0C1V6Z4_9ENTR</name>
<dbReference type="Proteomes" id="UP000054529">
    <property type="component" value="Unassembled WGS sequence"/>
</dbReference>
<protein>
    <submittedName>
        <fullName evidence="1">Uncharacterized protein</fullName>
    </submittedName>
</protein>
<reference evidence="1 2" key="1">
    <citation type="journal article" date="2014" name="G3 (Bethesda)">
        <title>Genome sequence of Candidatus Riesia pediculischaeffi, endosymbiont of chimpanzee lice, and genomic comparison of recently acquired endosymbionts from human and chimpanzee lice.</title>
        <authorList>
            <person name="Boyd B.M."/>
            <person name="Allen J.M."/>
            <person name="de Crecy-Lagard V."/>
            <person name="Reed D.L."/>
        </authorList>
    </citation>
    <scope>NUCLEOTIDE SEQUENCE [LARGE SCALE GENOMIC DNA]</scope>
    <source>
        <strain evidence="1 2">PTSU</strain>
    </source>
</reference>
<evidence type="ECO:0000313" key="2">
    <source>
        <dbReference type="Proteomes" id="UP000054529"/>
    </source>
</evidence>
<dbReference type="AlphaFoldDB" id="A0A0C1V6Z4"/>
<dbReference type="EMBL" id="AWXV01000002">
    <property type="protein sequence ID" value="KIE64204.1"/>
    <property type="molecule type" value="Genomic_DNA"/>
</dbReference>
<evidence type="ECO:0000313" key="1">
    <source>
        <dbReference type="EMBL" id="KIE64204.1"/>
    </source>
</evidence>
<proteinExistence type="predicted"/>
<comment type="caution">
    <text evidence="1">The sequence shown here is derived from an EMBL/GenBank/DDBJ whole genome shotgun (WGS) entry which is preliminary data.</text>
</comment>
<accession>A0A0C1V6Z4</accession>